<evidence type="ECO:0000313" key="7">
    <source>
        <dbReference type="Proteomes" id="UP000095591"/>
    </source>
</evidence>
<reference evidence="5" key="3">
    <citation type="submission" date="2023-01" db="EMBL/GenBank/DDBJ databases">
        <title>Human gut microbiome strain richness.</title>
        <authorList>
            <person name="Chen-Liaw A."/>
        </authorList>
    </citation>
    <scope>NUCLEOTIDE SEQUENCE</scope>
    <source>
        <strain evidence="5">RTP21484st1_E5_RTP21484_190118</strain>
    </source>
</reference>
<dbReference type="AlphaFoldDB" id="A0A173RAH1"/>
<dbReference type="RefSeq" id="WP_008779809.1">
    <property type="nucleotide sequence ID" value="NZ_CACRUW010000005.1"/>
</dbReference>
<keyword evidence="2" id="KW-1133">Transmembrane helix</keyword>
<feature type="compositionally biased region" description="Polar residues" evidence="1">
    <location>
        <begin position="357"/>
        <end position="369"/>
    </location>
</feature>
<feature type="signal peptide" evidence="3">
    <location>
        <begin position="1"/>
        <end position="24"/>
    </location>
</feature>
<reference evidence="4 7" key="1">
    <citation type="submission" date="2015-09" db="EMBL/GenBank/DDBJ databases">
        <authorList>
            <consortium name="Pathogen Informatics"/>
        </authorList>
    </citation>
    <scope>NUCLEOTIDE SEQUENCE [LARGE SCALE GENOMIC DNA]</scope>
    <source>
        <strain evidence="4 7">2789STDY5608872</strain>
    </source>
</reference>
<reference evidence="6 8" key="2">
    <citation type="submission" date="2018-08" db="EMBL/GenBank/DDBJ databases">
        <title>A genome reference for cultivated species of the human gut microbiota.</title>
        <authorList>
            <person name="Zou Y."/>
            <person name="Xue W."/>
            <person name="Luo G."/>
        </authorList>
    </citation>
    <scope>NUCLEOTIDE SEQUENCE [LARGE SCALE GENOMIC DNA]</scope>
    <source>
        <strain evidence="6 8">AM30-4</strain>
    </source>
</reference>
<evidence type="ECO:0000256" key="3">
    <source>
        <dbReference type="SAM" id="SignalP"/>
    </source>
</evidence>
<feature type="chain" id="PRO_5043136177" description="Cell wall anchor protein" evidence="3">
    <location>
        <begin position="25"/>
        <end position="369"/>
    </location>
</feature>
<dbReference type="EMBL" id="JAQMPJ010000001">
    <property type="protein sequence ID" value="MDB9003772.1"/>
    <property type="molecule type" value="Genomic_DNA"/>
</dbReference>
<proteinExistence type="predicted"/>
<evidence type="ECO:0000313" key="5">
    <source>
        <dbReference type="EMBL" id="MDB9003772.1"/>
    </source>
</evidence>
<gene>
    <name evidence="6" type="ORF">DW782_01765</name>
    <name evidence="4" type="ORF">ERS852429_00335</name>
    <name evidence="5" type="ORF">PN599_01985</name>
</gene>
<keyword evidence="2" id="KW-0812">Transmembrane</keyword>
<accession>A0A173RAH1</accession>
<sequence>MKLIKKSILFLVAAASLAGGRAYAQRPLIDVAIDSAAILIGEQTTLHLTVTADKDRPVQIVIPNDTLMTGVEVLNLSKADSTEIENDRLVIKQDVLITSFDSSLYLLPPLKVIDGVDTVYSNQVALKVSTIPVNADKPEEFNDIKTVWKPPFVWADYYPIIYGILLALFLICVIAYIVKRIRAKKSLIPFKKEEPKLPPHEQAIKELDEIKQQKLWQQGRSKEYYTLITDTLRKYIEERFGINAMEMTSGEILDLIRKNSEAQSVYENLRQILQLADFVKFAKMNPLPDENDLSMMNAYLFVNQTKEEEMVELVDSPLSDELTASGQEERQPAVKAVDSPLSNEPVAPCQDDLTRYQPKSTNDTTNLKD</sequence>
<evidence type="ECO:0000313" key="6">
    <source>
        <dbReference type="EMBL" id="RHD78044.1"/>
    </source>
</evidence>
<feature type="region of interest" description="Disordered" evidence="1">
    <location>
        <begin position="322"/>
        <end position="369"/>
    </location>
</feature>
<protein>
    <recommendedName>
        <fullName evidence="9">Cell wall anchor protein</fullName>
    </recommendedName>
</protein>
<evidence type="ECO:0000256" key="2">
    <source>
        <dbReference type="SAM" id="Phobius"/>
    </source>
</evidence>
<keyword evidence="3" id="KW-0732">Signal</keyword>
<keyword evidence="2" id="KW-0472">Membrane</keyword>
<evidence type="ECO:0000313" key="8">
    <source>
        <dbReference type="Proteomes" id="UP000284660"/>
    </source>
</evidence>
<name>A0A173RAH1_PARDI</name>
<evidence type="ECO:0000256" key="1">
    <source>
        <dbReference type="SAM" id="MobiDB-lite"/>
    </source>
</evidence>
<organism evidence="4 7">
    <name type="scientific">Parabacteroides distasonis</name>
    <dbReference type="NCBI Taxonomy" id="823"/>
    <lineage>
        <taxon>Bacteria</taxon>
        <taxon>Pseudomonadati</taxon>
        <taxon>Bacteroidota</taxon>
        <taxon>Bacteroidia</taxon>
        <taxon>Bacteroidales</taxon>
        <taxon>Tannerellaceae</taxon>
        <taxon>Parabacteroides</taxon>
    </lineage>
</organism>
<dbReference type="Proteomes" id="UP000095591">
    <property type="component" value="Unassembled WGS sequence"/>
</dbReference>
<feature type="transmembrane region" description="Helical" evidence="2">
    <location>
        <begin position="157"/>
        <end position="178"/>
    </location>
</feature>
<evidence type="ECO:0000313" key="4">
    <source>
        <dbReference type="EMBL" id="CUM74378.1"/>
    </source>
</evidence>
<dbReference type="Proteomes" id="UP001210126">
    <property type="component" value="Unassembled WGS sequence"/>
</dbReference>
<evidence type="ECO:0008006" key="9">
    <source>
        <dbReference type="Google" id="ProtNLM"/>
    </source>
</evidence>
<dbReference type="Proteomes" id="UP000284660">
    <property type="component" value="Unassembled WGS sequence"/>
</dbReference>
<dbReference type="EMBL" id="CYXP01000001">
    <property type="protein sequence ID" value="CUM74378.1"/>
    <property type="molecule type" value="Genomic_DNA"/>
</dbReference>
<dbReference type="EMBL" id="QSJN01000001">
    <property type="protein sequence ID" value="RHD78044.1"/>
    <property type="molecule type" value="Genomic_DNA"/>
</dbReference>